<organism evidence="1 2">
    <name type="scientific">Candidatus Fimiplasma intestinipullorum</name>
    <dbReference type="NCBI Taxonomy" id="2840825"/>
    <lineage>
        <taxon>Bacteria</taxon>
        <taxon>Bacillati</taxon>
        <taxon>Bacillota</taxon>
        <taxon>Clostridia</taxon>
        <taxon>Eubacteriales</taxon>
        <taxon>Candidatus Fimiplasma</taxon>
    </lineage>
</organism>
<evidence type="ECO:0000313" key="2">
    <source>
        <dbReference type="Proteomes" id="UP000824175"/>
    </source>
</evidence>
<evidence type="ECO:0008006" key="3">
    <source>
        <dbReference type="Google" id="ProtNLM"/>
    </source>
</evidence>
<dbReference type="AlphaFoldDB" id="A0A9D1HQ86"/>
<reference evidence="1" key="2">
    <citation type="journal article" date="2021" name="PeerJ">
        <title>Extensive microbial diversity within the chicken gut microbiome revealed by metagenomics and culture.</title>
        <authorList>
            <person name="Gilroy R."/>
            <person name="Ravi A."/>
            <person name="Getino M."/>
            <person name="Pursley I."/>
            <person name="Horton D.L."/>
            <person name="Alikhan N.F."/>
            <person name="Baker D."/>
            <person name="Gharbi K."/>
            <person name="Hall N."/>
            <person name="Watson M."/>
            <person name="Adriaenssens E.M."/>
            <person name="Foster-Nyarko E."/>
            <person name="Jarju S."/>
            <person name="Secka A."/>
            <person name="Antonio M."/>
            <person name="Oren A."/>
            <person name="Chaudhuri R.R."/>
            <person name="La Ragione R."/>
            <person name="Hildebrand F."/>
            <person name="Pallen M.J."/>
        </authorList>
    </citation>
    <scope>NUCLEOTIDE SEQUENCE</scope>
    <source>
        <strain evidence="1">CHK195-11698</strain>
    </source>
</reference>
<reference evidence="1" key="1">
    <citation type="submission" date="2020-10" db="EMBL/GenBank/DDBJ databases">
        <authorList>
            <person name="Gilroy R."/>
        </authorList>
    </citation>
    <scope>NUCLEOTIDE SEQUENCE</scope>
    <source>
        <strain evidence="1">CHK195-11698</strain>
    </source>
</reference>
<comment type="caution">
    <text evidence="1">The sequence shown here is derived from an EMBL/GenBank/DDBJ whole genome shotgun (WGS) entry which is preliminary data.</text>
</comment>
<proteinExistence type="predicted"/>
<evidence type="ECO:0000313" key="1">
    <source>
        <dbReference type="EMBL" id="HIU14541.1"/>
    </source>
</evidence>
<name>A0A9D1HQ86_9FIRM</name>
<sequence>MLVSSLYNMVDQIFIGQGIGYIANGATNVVFPIVTIANAFALLIGNGCAAFQSICLGKGDNQI</sequence>
<gene>
    <name evidence="1" type="ORF">IAD15_10830</name>
</gene>
<dbReference type="EMBL" id="DVMJ01000095">
    <property type="protein sequence ID" value="HIU14541.1"/>
    <property type="molecule type" value="Genomic_DNA"/>
</dbReference>
<protein>
    <recommendedName>
        <fullName evidence="3">MATE efflux family protein</fullName>
    </recommendedName>
</protein>
<dbReference type="Proteomes" id="UP000824175">
    <property type="component" value="Unassembled WGS sequence"/>
</dbReference>
<accession>A0A9D1HQ86</accession>